<name>C4FJB9_9AQUI</name>
<reference evidence="1 2" key="1">
    <citation type="submission" date="2009-04" db="EMBL/GenBank/DDBJ databases">
        <authorList>
            <person name="Reysenbach A.-L."/>
            <person name="Heidelberg J.F."/>
            <person name="Nelson W.C."/>
        </authorList>
    </citation>
    <scope>NUCLEOTIDE SEQUENCE [LARGE SCALE GENOMIC DNA]</scope>
    <source>
        <strain evidence="1 2">SS-5</strain>
    </source>
</reference>
<gene>
    <name evidence="1" type="ORF">SULYE_0661</name>
</gene>
<accession>C4FJB9</accession>
<comment type="caution">
    <text evidence="1">The sequence shown here is derived from an EMBL/GenBank/DDBJ whole genome shotgun (WGS) entry which is preliminary data.</text>
</comment>
<sequence>MSKKVRIIKILAFVLELFIKQERNSYLEKNDFSKVSI</sequence>
<evidence type="ECO:0000313" key="1">
    <source>
        <dbReference type="EMBL" id="EEP60830.1"/>
    </source>
</evidence>
<dbReference type="EMBL" id="ABZS01000049">
    <property type="protein sequence ID" value="EEP60830.1"/>
    <property type="molecule type" value="Genomic_DNA"/>
</dbReference>
<organism evidence="1 2">
    <name type="scientific">Sulfurihydrogenibium yellowstonense SS-5</name>
    <dbReference type="NCBI Taxonomy" id="432331"/>
    <lineage>
        <taxon>Bacteria</taxon>
        <taxon>Pseudomonadati</taxon>
        <taxon>Aquificota</taxon>
        <taxon>Aquificia</taxon>
        <taxon>Aquificales</taxon>
        <taxon>Hydrogenothermaceae</taxon>
        <taxon>Sulfurihydrogenibium</taxon>
    </lineage>
</organism>
<protein>
    <submittedName>
        <fullName evidence="1">Uncharacterized protein</fullName>
    </submittedName>
</protein>
<evidence type="ECO:0000313" key="2">
    <source>
        <dbReference type="Proteomes" id="UP000005540"/>
    </source>
</evidence>
<proteinExistence type="predicted"/>
<dbReference type="AlphaFoldDB" id="C4FJB9"/>
<keyword evidence="2" id="KW-1185">Reference proteome</keyword>
<dbReference type="Proteomes" id="UP000005540">
    <property type="component" value="Unassembled WGS sequence"/>
</dbReference>